<name>A0A443JQ73_9RHOB</name>
<evidence type="ECO:0000256" key="2">
    <source>
        <dbReference type="SAM" id="SignalP"/>
    </source>
</evidence>
<evidence type="ECO:0000256" key="1">
    <source>
        <dbReference type="SAM" id="MobiDB-lite"/>
    </source>
</evidence>
<gene>
    <name evidence="3" type="ORF">D2T30_06630</name>
</gene>
<feature type="chain" id="PRO_5019178544" evidence="2">
    <location>
        <begin position="21"/>
        <end position="132"/>
    </location>
</feature>
<reference evidence="3 4" key="2">
    <citation type="submission" date="2019-01" db="EMBL/GenBank/DDBJ databases">
        <authorList>
            <person name="Li Y."/>
        </authorList>
    </citation>
    <scope>NUCLEOTIDE SEQUENCE [LARGE SCALE GENOMIC DNA]</scope>
    <source>
        <strain evidence="3 4">SK2B-1</strain>
    </source>
</reference>
<dbReference type="EMBL" id="SAUZ01000005">
    <property type="protein sequence ID" value="RWR22647.1"/>
    <property type="molecule type" value="Genomic_DNA"/>
</dbReference>
<feature type="compositionally biased region" description="Pro residues" evidence="1">
    <location>
        <begin position="108"/>
        <end position="126"/>
    </location>
</feature>
<feature type="signal peptide" evidence="2">
    <location>
        <begin position="1"/>
        <end position="20"/>
    </location>
</feature>
<evidence type="ECO:0000313" key="4">
    <source>
        <dbReference type="Proteomes" id="UP000284476"/>
    </source>
</evidence>
<comment type="caution">
    <text evidence="3">The sequence shown here is derived from an EMBL/GenBank/DDBJ whole genome shotgun (WGS) entry which is preliminary data.</text>
</comment>
<organism evidence="3 4">
    <name type="scientific">Paenirhodobacter populi</name>
    <dbReference type="NCBI Taxonomy" id="2306993"/>
    <lineage>
        <taxon>Bacteria</taxon>
        <taxon>Pseudomonadati</taxon>
        <taxon>Pseudomonadota</taxon>
        <taxon>Alphaproteobacteria</taxon>
        <taxon>Rhodobacterales</taxon>
        <taxon>Rhodobacter group</taxon>
        <taxon>Paenirhodobacter</taxon>
    </lineage>
</organism>
<keyword evidence="2" id="KW-0732">Signal</keyword>
<accession>A0A443JQ73</accession>
<proteinExistence type="predicted"/>
<sequence>MRRTLTAAALIACLSLPVHAQDTDTQDGDATGDMAEGRSLVERGVELFLRGLLSEVRPKLDEMSGAMAEAARQLGPALQQLQALIDDVGNYEAPKRLPNGDIVIPRKPGAPPPPALSPPAPAPDPGAPEIEL</sequence>
<feature type="region of interest" description="Disordered" evidence="1">
    <location>
        <begin position="96"/>
        <end position="132"/>
    </location>
</feature>
<evidence type="ECO:0000313" key="3">
    <source>
        <dbReference type="EMBL" id="RWR22647.1"/>
    </source>
</evidence>
<protein>
    <submittedName>
        <fullName evidence="3">AAA+ family ATPase</fullName>
    </submittedName>
</protein>
<dbReference type="Proteomes" id="UP000284476">
    <property type="component" value="Unassembled WGS sequence"/>
</dbReference>
<reference evidence="3 4" key="1">
    <citation type="submission" date="2019-01" db="EMBL/GenBank/DDBJ databases">
        <title>Sinorhodobacter populi sp. nov. isolated from the symptomatic bark tissue of Populus euramericana canker.</title>
        <authorList>
            <person name="Xu G."/>
        </authorList>
    </citation>
    <scope>NUCLEOTIDE SEQUENCE [LARGE SCALE GENOMIC DNA]</scope>
    <source>
        <strain evidence="3 4">SK2B-1</strain>
    </source>
</reference>
<dbReference type="AlphaFoldDB" id="A0A443JQ73"/>